<reference evidence="1" key="2">
    <citation type="submission" date="2023-05" db="EMBL/GenBank/DDBJ databases">
        <authorList>
            <consortium name="Lawrence Berkeley National Laboratory"/>
            <person name="Steindorff A."/>
            <person name="Hensen N."/>
            <person name="Bonometti L."/>
            <person name="Westerberg I."/>
            <person name="Brannstrom I.O."/>
            <person name="Guillou S."/>
            <person name="Cros-Aarteil S."/>
            <person name="Calhoun S."/>
            <person name="Haridas S."/>
            <person name="Kuo A."/>
            <person name="Mondo S."/>
            <person name="Pangilinan J."/>
            <person name="Riley R."/>
            <person name="Labutti K."/>
            <person name="Andreopoulos B."/>
            <person name="Lipzen A."/>
            <person name="Chen C."/>
            <person name="Yanf M."/>
            <person name="Daum C."/>
            <person name="Ng V."/>
            <person name="Clum A."/>
            <person name="Ohm R."/>
            <person name="Martin F."/>
            <person name="Silar P."/>
            <person name="Natvig D."/>
            <person name="Lalanne C."/>
            <person name="Gautier V."/>
            <person name="Ament-Velasquez S.L."/>
            <person name="Kruys A."/>
            <person name="Hutchinson M.I."/>
            <person name="Powell A.J."/>
            <person name="Barry K."/>
            <person name="Miller A.N."/>
            <person name="Grigoriev I.V."/>
            <person name="Debuchy R."/>
            <person name="Gladieux P."/>
            <person name="Thoren M.H."/>
            <person name="Johannesson H."/>
        </authorList>
    </citation>
    <scope>NUCLEOTIDE SEQUENCE</scope>
    <source>
        <strain evidence="1">CBS 123565</strain>
    </source>
</reference>
<protein>
    <submittedName>
        <fullName evidence="1">Uncharacterized protein</fullName>
    </submittedName>
</protein>
<gene>
    <name evidence="1" type="ORF">BT67DRAFT_137475</name>
</gene>
<proteinExistence type="predicted"/>
<keyword evidence="2" id="KW-1185">Reference proteome</keyword>
<dbReference type="EMBL" id="MU853421">
    <property type="protein sequence ID" value="KAK4131880.1"/>
    <property type="molecule type" value="Genomic_DNA"/>
</dbReference>
<accession>A0AAN6UFD5</accession>
<sequence length="70" mass="7773">MPRPTTPNLGWVRPEPPAVAYRSTLPNPRFGSFQQIPMDSSLLRRISPTSAMFRHSQIGTGNTMAYLPSS</sequence>
<reference evidence="1" key="1">
    <citation type="journal article" date="2023" name="Mol. Phylogenet. Evol.">
        <title>Genome-scale phylogeny and comparative genomics of the fungal order Sordariales.</title>
        <authorList>
            <person name="Hensen N."/>
            <person name="Bonometti L."/>
            <person name="Westerberg I."/>
            <person name="Brannstrom I.O."/>
            <person name="Guillou S."/>
            <person name="Cros-Aarteil S."/>
            <person name="Calhoun S."/>
            <person name="Haridas S."/>
            <person name="Kuo A."/>
            <person name="Mondo S."/>
            <person name="Pangilinan J."/>
            <person name="Riley R."/>
            <person name="LaButti K."/>
            <person name="Andreopoulos B."/>
            <person name="Lipzen A."/>
            <person name="Chen C."/>
            <person name="Yan M."/>
            <person name="Daum C."/>
            <person name="Ng V."/>
            <person name="Clum A."/>
            <person name="Steindorff A."/>
            <person name="Ohm R.A."/>
            <person name="Martin F."/>
            <person name="Silar P."/>
            <person name="Natvig D.O."/>
            <person name="Lalanne C."/>
            <person name="Gautier V."/>
            <person name="Ament-Velasquez S.L."/>
            <person name="Kruys A."/>
            <person name="Hutchinson M.I."/>
            <person name="Powell A.J."/>
            <person name="Barry K."/>
            <person name="Miller A.N."/>
            <person name="Grigoriev I.V."/>
            <person name="Debuchy R."/>
            <person name="Gladieux P."/>
            <person name="Hiltunen Thoren M."/>
            <person name="Johannesson H."/>
        </authorList>
    </citation>
    <scope>NUCLEOTIDE SEQUENCE</scope>
    <source>
        <strain evidence="1">CBS 123565</strain>
    </source>
</reference>
<organism evidence="1 2">
    <name type="scientific">Trichocladium antarcticum</name>
    <dbReference type="NCBI Taxonomy" id="1450529"/>
    <lineage>
        <taxon>Eukaryota</taxon>
        <taxon>Fungi</taxon>
        <taxon>Dikarya</taxon>
        <taxon>Ascomycota</taxon>
        <taxon>Pezizomycotina</taxon>
        <taxon>Sordariomycetes</taxon>
        <taxon>Sordariomycetidae</taxon>
        <taxon>Sordariales</taxon>
        <taxon>Chaetomiaceae</taxon>
        <taxon>Trichocladium</taxon>
    </lineage>
</organism>
<dbReference type="Proteomes" id="UP001304895">
    <property type="component" value="Unassembled WGS sequence"/>
</dbReference>
<dbReference type="AlphaFoldDB" id="A0AAN6UFD5"/>
<comment type="caution">
    <text evidence="1">The sequence shown here is derived from an EMBL/GenBank/DDBJ whole genome shotgun (WGS) entry which is preliminary data.</text>
</comment>
<evidence type="ECO:0000313" key="1">
    <source>
        <dbReference type="EMBL" id="KAK4131880.1"/>
    </source>
</evidence>
<evidence type="ECO:0000313" key="2">
    <source>
        <dbReference type="Proteomes" id="UP001304895"/>
    </source>
</evidence>
<name>A0AAN6UFD5_9PEZI</name>